<sequence length="127" mass="13876">MKMSIVARTTTKLVSPFLVTYAIYLMLYSTDAPGGGFQAGVVLAVAVVLLITSHGYKKVRKRFRKKVVGTFESAFGLAVVTLLLFVVALSLPPSNYYVVPFNVLVAVKVGSAFTLIFYTLTAFLERD</sequence>
<keyword evidence="3 6" id="KW-0812">Transmembrane</keyword>
<feature type="transmembrane region" description="Helical" evidence="6">
    <location>
        <begin position="12"/>
        <end position="30"/>
    </location>
</feature>
<dbReference type="NCBIfam" id="NF006249">
    <property type="entry name" value="PRK08387.1"/>
    <property type="match status" value="1"/>
</dbReference>
<evidence type="ECO:0000256" key="3">
    <source>
        <dbReference type="ARBA" id="ARBA00022692"/>
    </source>
</evidence>
<proteinExistence type="predicted"/>
<keyword evidence="9" id="KW-1185">Reference proteome</keyword>
<comment type="subcellular location">
    <subcellularLocation>
        <location evidence="1">Cell membrane</location>
        <topology evidence="1">Multi-pass membrane protein</topology>
    </subcellularLocation>
</comment>
<dbReference type="Proteomes" id="UP000008386">
    <property type="component" value="Chromosome"/>
</dbReference>
<evidence type="ECO:0000259" key="7">
    <source>
        <dbReference type="Pfam" id="PF04039"/>
    </source>
</evidence>
<dbReference type="GO" id="GO:0005886">
    <property type="term" value="C:plasma membrane"/>
    <property type="evidence" value="ECO:0007669"/>
    <property type="project" value="UniProtKB-SubCell"/>
</dbReference>
<feature type="transmembrane region" description="Helical" evidence="6">
    <location>
        <begin position="68"/>
        <end position="91"/>
    </location>
</feature>
<accession>F8AI89</accession>
<evidence type="ECO:0000256" key="6">
    <source>
        <dbReference type="SAM" id="Phobius"/>
    </source>
</evidence>
<feature type="transmembrane region" description="Helical" evidence="6">
    <location>
        <begin position="36"/>
        <end position="56"/>
    </location>
</feature>
<protein>
    <submittedName>
        <fullName evidence="8">Putative multisubunit Na+/H+ antiporter</fullName>
    </submittedName>
</protein>
<dbReference type="AlphaFoldDB" id="F8AI89"/>
<dbReference type="PANTHER" id="PTHR33932">
    <property type="entry name" value="NA(+)/H(+) ANTIPORTER SUBUNIT B"/>
    <property type="match status" value="1"/>
</dbReference>
<feature type="transmembrane region" description="Helical" evidence="6">
    <location>
        <begin position="103"/>
        <end position="124"/>
    </location>
</feature>
<feature type="domain" description="Na+/H+ antiporter MnhB subunit-related protein" evidence="7">
    <location>
        <begin position="7"/>
        <end position="118"/>
    </location>
</feature>
<gene>
    <name evidence="8" type="ordered locus">PYCH_06340</name>
</gene>
<evidence type="ECO:0000313" key="8">
    <source>
        <dbReference type="EMBL" id="AEH24322.1"/>
    </source>
</evidence>
<evidence type="ECO:0000256" key="5">
    <source>
        <dbReference type="ARBA" id="ARBA00023136"/>
    </source>
</evidence>
<dbReference type="InterPro" id="IPR007182">
    <property type="entry name" value="MnhB"/>
</dbReference>
<dbReference type="OrthoDB" id="19265at2157"/>
<dbReference type="GeneID" id="10837210"/>
<dbReference type="RefSeq" id="WP_013905379.1">
    <property type="nucleotide sequence ID" value="NC_015680.1"/>
</dbReference>
<dbReference type="HOGENOM" id="CLU_101659_3_2_2"/>
<keyword evidence="2" id="KW-1003">Cell membrane</keyword>
<dbReference type="KEGG" id="pya:PYCH_06340"/>
<dbReference type="PANTHER" id="PTHR33932:SF4">
    <property type="entry name" value="NA(+)_H(+) ANTIPORTER SUBUNIT B"/>
    <property type="match status" value="1"/>
</dbReference>
<organism evidence="8 9">
    <name type="scientific">Pyrococcus yayanosii (strain CH1 / JCM 16557)</name>
    <dbReference type="NCBI Taxonomy" id="529709"/>
    <lineage>
        <taxon>Archaea</taxon>
        <taxon>Methanobacteriati</taxon>
        <taxon>Methanobacteriota</taxon>
        <taxon>Thermococci</taxon>
        <taxon>Thermococcales</taxon>
        <taxon>Thermococcaceae</taxon>
        <taxon>Pyrococcus</taxon>
    </lineage>
</organism>
<dbReference type="Pfam" id="PF04039">
    <property type="entry name" value="MnhB"/>
    <property type="match status" value="1"/>
</dbReference>
<evidence type="ECO:0000256" key="1">
    <source>
        <dbReference type="ARBA" id="ARBA00004651"/>
    </source>
</evidence>
<name>F8AI89_PYRYC</name>
<reference evidence="8 9" key="1">
    <citation type="journal article" date="2011" name="J. Bacteriol.">
        <title>Complete genome sequence of the obligate piezophilic hyperthermophilic archaeon Pyrococcus yayanosii CH1.</title>
        <authorList>
            <person name="Jun X."/>
            <person name="Lupeng L."/>
            <person name="Minjuan X."/>
            <person name="Oger P."/>
            <person name="Fengping W."/>
            <person name="Jebbar M."/>
            <person name="Xiang X."/>
        </authorList>
    </citation>
    <scope>NUCLEOTIDE SEQUENCE [LARGE SCALE GENOMIC DNA]</scope>
    <source>
        <strain evidence="9">CH1 / JCM 16557</strain>
    </source>
</reference>
<keyword evidence="4 6" id="KW-1133">Transmembrane helix</keyword>
<evidence type="ECO:0000256" key="2">
    <source>
        <dbReference type="ARBA" id="ARBA00022475"/>
    </source>
</evidence>
<evidence type="ECO:0000313" key="9">
    <source>
        <dbReference type="Proteomes" id="UP000008386"/>
    </source>
</evidence>
<evidence type="ECO:0000256" key="4">
    <source>
        <dbReference type="ARBA" id="ARBA00022989"/>
    </source>
</evidence>
<keyword evidence="5 6" id="KW-0472">Membrane</keyword>
<dbReference type="eggNOG" id="arCOG03079">
    <property type="taxonomic scope" value="Archaea"/>
</dbReference>
<dbReference type="InterPro" id="IPR050622">
    <property type="entry name" value="CPA3_antiporter_subunitB"/>
</dbReference>
<dbReference type="STRING" id="529709.PYCH_06340"/>
<dbReference type="EMBL" id="CP002779">
    <property type="protein sequence ID" value="AEH24322.1"/>
    <property type="molecule type" value="Genomic_DNA"/>
</dbReference>